<dbReference type="PANTHER" id="PTHR14614:SF130">
    <property type="entry name" value="PROTEIN-LYSINE N-METHYLTRANSFERASE EEF2KMT"/>
    <property type="match status" value="1"/>
</dbReference>
<dbReference type="PANTHER" id="PTHR14614">
    <property type="entry name" value="HEPATOCELLULAR CARCINOMA-ASSOCIATED ANTIGEN"/>
    <property type="match status" value="1"/>
</dbReference>
<feature type="signal peptide" evidence="5">
    <location>
        <begin position="1"/>
        <end position="28"/>
    </location>
</feature>
<dbReference type="GO" id="GO:0008168">
    <property type="term" value="F:methyltransferase activity"/>
    <property type="evidence" value="ECO:0007669"/>
    <property type="project" value="UniProtKB-KW"/>
</dbReference>
<dbReference type="EMBL" id="OZ035840">
    <property type="protein sequence ID" value="CAL1587602.1"/>
    <property type="molecule type" value="Genomic_DNA"/>
</dbReference>
<evidence type="ECO:0000259" key="6">
    <source>
        <dbReference type="Pfam" id="PF14904"/>
    </source>
</evidence>
<evidence type="ECO:0000256" key="1">
    <source>
        <dbReference type="ARBA" id="ARBA00005511"/>
    </source>
</evidence>
<protein>
    <recommendedName>
        <fullName evidence="6">FAM86 N-terminal domain-containing protein</fullName>
    </recommendedName>
</protein>
<dbReference type="InterPro" id="IPR029426">
    <property type="entry name" value="FAM86_N"/>
</dbReference>
<keyword evidence="4" id="KW-0949">S-adenosyl-L-methionine</keyword>
<feature type="domain" description="FAM86 N-terminal" evidence="6">
    <location>
        <begin position="42"/>
        <end position="129"/>
    </location>
</feature>
<name>A0AAV2KHJ1_KNICA</name>
<dbReference type="InterPro" id="IPR029063">
    <property type="entry name" value="SAM-dependent_MTases_sf"/>
</dbReference>
<reference evidence="7 8" key="1">
    <citation type="submission" date="2024-04" db="EMBL/GenBank/DDBJ databases">
        <authorList>
            <person name="Waldvogel A.-M."/>
            <person name="Schoenle A."/>
        </authorList>
    </citation>
    <scope>NUCLEOTIDE SEQUENCE [LARGE SCALE GENOMIC DNA]</scope>
</reference>
<evidence type="ECO:0000256" key="4">
    <source>
        <dbReference type="ARBA" id="ARBA00022691"/>
    </source>
</evidence>
<proteinExistence type="inferred from homology"/>
<dbReference type="Proteomes" id="UP001497482">
    <property type="component" value="Chromosome 18"/>
</dbReference>
<evidence type="ECO:0000256" key="3">
    <source>
        <dbReference type="ARBA" id="ARBA00022679"/>
    </source>
</evidence>
<evidence type="ECO:0000256" key="5">
    <source>
        <dbReference type="SAM" id="SignalP"/>
    </source>
</evidence>
<dbReference type="Gene3D" id="3.40.50.150">
    <property type="entry name" value="Vaccinia Virus protein VP39"/>
    <property type="match status" value="1"/>
</dbReference>
<dbReference type="GO" id="GO:0032991">
    <property type="term" value="C:protein-containing complex"/>
    <property type="evidence" value="ECO:0007669"/>
    <property type="project" value="TreeGrafter"/>
</dbReference>
<dbReference type="Pfam" id="PF14904">
    <property type="entry name" value="FAM86"/>
    <property type="match status" value="1"/>
</dbReference>
<dbReference type="InterPro" id="IPR019410">
    <property type="entry name" value="Methyltransf_16"/>
</dbReference>
<keyword evidence="5" id="KW-0732">Signal</keyword>
<dbReference type="GO" id="GO:0032259">
    <property type="term" value="P:methylation"/>
    <property type="evidence" value="ECO:0007669"/>
    <property type="project" value="UniProtKB-KW"/>
</dbReference>
<accession>A0AAV2KHJ1</accession>
<dbReference type="AlphaFoldDB" id="A0AAV2KHJ1"/>
<keyword evidence="8" id="KW-1185">Reference proteome</keyword>
<dbReference type="PROSITE" id="PS51257">
    <property type="entry name" value="PROKAR_LIPOPROTEIN"/>
    <property type="match status" value="1"/>
</dbReference>
<evidence type="ECO:0000313" key="7">
    <source>
        <dbReference type="EMBL" id="CAL1587602.1"/>
    </source>
</evidence>
<evidence type="ECO:0000256" key="2">
    <source>
        <dbReference type="ARBA" id="ARBA00022603"/>
    </source>
</evidence>
<gene>
    <name evidence="7" type="ORF">KC01_LOCUS17550</name>
</gene>
<organism evidence="7 8">
    <name type="scientific">Knipowitschia caucasica</name>
    <name type="common">Caucasian dwarf goby</name>
    <name type="synonym">Pomatoschistus caucasicus</name>
    <dbReference type="NCBI Taxonomy" id="637954"/>
    <lineage>
        <taxon>Eukaryota</taxon>
        <taxon>Metazoa</taxon>
        <taxon>Chordata</taxon>
        <taxon>Craniata</taxon>
        <taxon>Vertebrata</taxon>
        <taxon>Euteleostomi</taxon>
        <taxon>Actinopterygii</taxon>
        <taxon>Neopterygii</taxon>
        <taxon>Teleostei</taxon>
        <taxon>Neoteleostei</taxon>
        <taxon>Acanthomorphata</taxon>
        <taxon>Gobiaria</taxon>
        <taxon>Gobiiformes</taxon>
        <taxon>Gobioidei</taxon>
        <taxon>Gobiidae</taxon>
        <taxon>Gobiinae</taxon>
        <taxon>Knipowitschia</taxon>
    </lineage>
</organism>
<dbReference type="SUPFAM" id="SSF53335">
    <property type="entry name" value="S-adenosyl-L-methionine-dependent methyltransferases"/>
    <property type="match status" value="1"/>
</dbReference>
<keyword evidence="2" id="KW-0489">Methyltransferase</keyword>
<dbReference type="Pfam" id="PF10294">
    <property type="entry name" value="Methyltransf_16"/>
    <property type="match status" value="1"/>
</dbReference>
<sequence length="346" mass="38593">MRSGWFSQSAVAAHVCVLWLCLWSSCGTMTDVTRGSAAVDDVGQRFRDQFFSMTRVASLPWTIVEDELERSKSTDIISQILNQTCCHPLCSEFPPSVRYRRVFICELIKRLEASCCDSVDLLYDALAAVIGEEEAVVCYKSYFLPGGGAVTLQENVAMVSQGTTGLVTWEASLYLAEWALDHQQYFRDRRVLELGSGSGLTGITICSSCSPSSFTFSDVHPKVLNRLEENLTLNHLQNQVSVVELDWASVTEEQLRDLEADTIIAADVVYDPEVVVHLVSLLSRILSSTLDVFICSTIRNPDTYRDFKQQLDAAGILQVALSAPVRTVFPYSRESHIEMIKLHKNT</sequence>
<comment type="similarity">
    <text evidence="1">Belongs to the class I-like SAM-binding methyltransferase superfamily. EEF2KMT family.</text>
</comment>
<evidence type="ECO:0000313" key="8">
    <source>
        <dbReference type="Proteomes" id="UP001497482"/>
    </source>
</evidence>
<keyword evidence="3" id="KW-0808">Transferase</keyword>
<feature type="chain" id="PRO_5043595478" description="FAM86 N-terminal domain-containing protein" evidence="5">
    <location>
        <begin position="29"/>
        <end position="346"/>
    </location>
</feature>